<name>A0AAD9NWL1_RIDPI</name>
<keyword evidence="12" id="KW-1185">Reference proteome</keyword>
<keyword evidence="2" id="KW-1003">Cell membrane</keyword>
<dbReference type="GO" id="GO:0005886">
    <property type="term" value="C:plasma membrane"/>
    <property type="evidence" value="ECO:0007669"/>
    <property type="project" value="UniProtKB-SubCell"/>
</dbReference>
<keyword evidence="5" id="KW-0297">G-protein coupled receptor</keyword>
<dbReference type="SUPFAM" id="SSF81321">
    <property type="entry name" value="Family A G protein-coupled receptor-like"/>
    <property type="match status" value="1"/>
</dbReference>
<dbReference type="EMBL" id="JAODUO010000294">
    <property type="protein sequence ID" value="KAK2183811.1"/>
    <property type="molecule type" value="Genomic_DNA"/>
</dbReference>
<feature type="transmembrane region" description="Helical" evidence="9">
    <location>
        <begin position="24"/>
        <end position="47"/>
    </location>
</feature>
<dbReference type="GO" id="GO:0004930">
    <property type="term" value="F:G protein-coupled receptor activity"/>
    <property type="evidence" value="ECO:0007669"/>
    <property type="project" value="UniProtKB-KW"/>
</dbReference>
<comment type="subcellular location">
    <subcellularLocation>
        <location evidence="1">Cell membrane</location>
        <topology evidence="1">Multi-pass membrane protein</topology>
    </subcellularLocation>
</comment>
<protein>
    <recommendedName>
        <fullName evidence="10">G-protein coupled receptors family 1 profile domain-containing protein</fullName>
    </recommendedName>
</protein>
<comment type="caution">
    <text evidence="11">The sequence shown here is derived from an EMBL/GenBank/DDBJ whole genome shotgun (WGS) entry which is preliminary data.</text>
</comment>
<dbReference type="PROSITE" id="PS50262">
    <property type="entry name" value="G_PROTEIN_RECEP_F1_2"/>
    <property type="match status" value="1"/>
</dbReference>
<proteinExistence type="predicted"/>
<organism evidence="11 12">
    <name type="scientific">Ridgeia piscesae</name>
    <name type="common">Tubeworm</name>
    <dbReference type="NCBI Taxonomy" id="27915"/>
    <lineage>
        <taxon>Eukaryota</taxon>
        <taxon>Metazoa</taxon>
        <taxon>Spiralia</taxon>
        <taxon>Lophotrochozoa</taxon>
        <taxon>Annelida</taxon>
        <taxon>Polychaeta</taxon>
        <taxon>Sedentaria</taxon>
        <taxon>Canalipalpata</taxon>
        <taxon>Sabellida</taxon>
        <taxon>Siboglinidae</taxon>
        <taxon>Ridgeia</taxon>
    </lineage>
</organism>
<keyword evidence="4 9" id="KW-1133">Transmembrane helix</keyword>
<evidence type="ECO:0000256" key="9">
    <source>
        <dbReference type="SAM" id="Phobius"/>
    </source>
</evidence>
<evidence type="ECO:0000256" key="4">
    <source>
        <dbReference type="ARBA" id="ARBA00022989"/>
    </source>
</evidence>
<dbReference type="InterPro" id="IPR017452">
    <property type="entry name" value="GPCR_Rhodpsn_7TM"/>
</dbReference>
<evidence type="ECO:0000313" key="12">
    <source>
        <dbReference type="Proteomes" id="UP001209878"/>
    </source>
</evidence>
<keyword evidence="6 9" id="KW-0472">Membrane</keyword>
<evidence type="ECO:0000256" key="2">
    <source>
        <dbReference type="ARBA" id="ARBA00022475"/>
    </source>
</evidence>
<evidence type="ECO:0000259" key="10">
    <source>
        <dbReference type="PROSITE" id="PS50262"/>
    </source>
</evidence>
<evidence type="ECO:0000256" key="1">
    <source>
        <dbReference type="ARBA" id="ARBA00004651"/>
    </source>
</evidence>
<dbReference type="CDD" id="cd00637">
    <property type="entry name" value="7tm_classA_rhodopsin-like"/>
    <property type="match status" value="1"/>
</dbReference>
<feature type="transmembrane region" description="Helical" evidence="9">
    <location>
        <begin position="163"/>
        <end position="183"/>
    </location>
</feature>
<accession>A0AAD9NWL1</accession>
<evidence type="ECO:0000256" key="5">
    <source>
        <dbReference type="ARBA" id="ARBA00023040"/>
    </source>
</evidence>
<dbReference type="Gene3D" id="1.20.1070.10">
    <property type="entry name" value="Rhodopsin 7-helix transmembrane proteins"/>
    <property type="match status" value="1"/>
</dbReference>
<evidence type="ECO:0000256" key="6">
    <source>
        <dbReference type="ARBA" id="ARBA00023136"/>
    </source>
</evidence>
<evidence type="ECO:0000256" key="3">
    <source>
        <dbReference type="ARBA" id="ARBA00022692"/>
    </source>
</evidence>
<evidence type="ECO:0000256" key="8">
    <source>
        <dbReference type="ARBA" id="ARBA00023224"/>
    </source>
</evidence>
<dbReference type="Proteomes" id="UP001209878">
    <property type="component" value="Unassembled WGS sequence"/>
</dbReference>
<feature type="transmembrane region" description="Helical" evidence="9">
    <location>
        <begin position="131"/>
        <end position="151"/>
    </location>
</feature>
<dbReference type="Pfam" id="PF00001">
    <property type="entry name" value="7tm_1"/>
    <property type="match status" value="1"/>
</dbReference>
<evidence type="ECO:0000256" key="7">
    <source>
        <dbReference type="ARBA" id="ARBA00023170"/>
    </source>
</evidence>
<sequence>MDFPFVANISEVLPALMTSHPAIALPYVTLLGIFAFVGTLGNILVIGTNLTKKKKDQMCIFDRGYQYFYTLFFVLAGVGIPLVILSVAYVRIFMHLHAAKESLMKTSSKPAPGGKSPTSAFRQSMKQAKMMLAIFLAFVTLWSPYLIVLVVDRYDRFPLAVHLYASLFAHMHASVNFIIYGVANKSTRVRYKQFISEKLMCRHFVTRVEPENSTGGSVTQNG</sequence>
<feature type="transmembrane region" description="Helical" evidence="9">
    <location>
        <begin position="67"/>
        <end position="90"/>
    </location>
</feature>
<keyword evidence="3 9" id="KW-0812">Transmembrane</keyword>
<dbReference type="InterPro" id="IPR000276">
    <property type="entry name" value="GPCR_Rhodpsn"/>
</dbReference>
<evidence type="ECO:0000313" key="11">
    <source>
        <dbReference type="EMBL" id="KAK2183811.1"/>
    </source>
</evidence>
<dbReference type="AlphaFoldDB" id="A0AAD9NWL1"/>
<keyword evidence="8" id="KW-0807">Transducer</keyword>
<reference evidence="11" key="1">
    <citation type="journal article" date="2023" name="Mol. Biol. Evol.">
        <title>Third-Generation Sequencing Reveals the Adaptive Role of the Epigenome in Three Deep-Sea Polychaetes.</title>
        <authorList>
            <person name="Perez M."/>
            <person name="Aroh O."/>
            <person name="Sun Y."/>
            <person name="Lan Y."/>
            <person name="Juniper S.K."/>
            <person name="Young C.R."/>
            <person name="Angers B."/>
            <person name="Qian P.Y."/>
        </authorList>
    </citation>
    <scope>NUCLEOTIDE SEQUENCE</scope>
    <source>
        <strain evidence="11">R07B-5</strain>
    </source>
</reference>
<gene>
    <name evidence="11" type="ORF">NP493_295g04041</name>
</gene>
<dbReference type="PANTHER" id="PTHR24228">
    <property type="entry name" value="B2 BRADYKININ RECEPTOR/ANGIOTENSIN II RECEPTOR"/>
    <property type="match status" value="1"/>
</dbReference>
<keyword evidence="7" id="KW-0675">Receptor</keyword>
<dbReference type="PANTHER" id="PTHR24228:SF59">
    <property type="entry name" value="NEUROPEPTIDE RECEPTOR 15"/>
    <property type="match status" value="1"/>
</dbReference>
<feature type="domain" description="G-protein coupled receptors family 1 profile" evidence="10">
    <location>
        <begin position="1"/>
        <end position="180"/>
    </location>
</feature>